<dbReference type="Proteomes" id="UP000799437">
    <property type="component" value="Unassembled WGS sequence"/>
</dbReference>
<dbReference type="InterPro" id="IPR036975">
    <property type="entry name" value="Importin-a_IBB_sf"/>
</dbReference>
<feature type="domain" description="IBB" evidence="9">
    <location>
        <begin position="1"/>
        <end position="58"/>
    </location>
</feature>
<dbReference type="InterPro" id="IPR002652">
    <property type="entry name" value="Importin-a_IBB"/>
</dbReference>
<feature type="compositionally biased region" description="Basic and acidic residues" evidence="8">
    <location>
        <begin position="1"/>
        <end position="11"/>
    </location>
</feature>
<evidence type="ECO:0000256" key="6">
    <source>
        <dbReference type="PIRNR" id="PIRNR005673"/>
    </source>
</evidence>
<feature type="repeat" description="ARM" evidence="7">
    <location>
        <begin position="125"/>
        <end position="167"/>
    </location>
</feature>
<dbReference type="GO" id="GO:0006606">
    <property type="term" value="P:protein import into nucleus"/>
    <property type="evidence" value="ECO:0007669"/>
    <property type="project" value="InterPro"/>
</dbReference>
<keyword evidence="2 6" id="KW-0813">Transport</keyword>
<dbReference type="RefSeq" id="XP_033605296.1">
    <property type="nucleotide sequence ID" value="XM_033743040.1"/>
</dbReference>
<dbReference type="EMBL" id="ML996565">
    <property type="protein sequence ID" value="KAF2762845.1"/>
    <property type="molecule type" value="Genomic_DNA"/>
</dbReference>
<gene>
    <name evidence="10" type="ORF">EJ05DRAFT_471804</name>
</gene>
<keyword evidence="4 6" id="KW-0653">Protein transport</keyword>
<dbReference type="GO" id="GO:0061608">
    <property type="term" value="F:nuclear import signal receptor activity"/>
    <property type="evidence" value="ECO:0007669"/>
    <property type="project" value="InterPro"/>
</dbReference>
<keyword evidence="3" id="KW-0677">Repeat</keyword>
<dbReference type="AlphaFoldDB" id="A0A6A6WKW7"/>
<feature type="region of interest" description="Disordered" evidence="8">
    <location>
        <begin position="1"/>
        <end position="76"/>
    </location>
</feature>
<evidence type="ECO:0000256" key="2">
    <source>
        <dbReference type="ARBA" id="ARBA00022448"/>
    </source>
</evidence>
<dbReference type="SUPFAM" id="SSF48371">
    <property type="entry name" value="ARM repeat"/>
    <property type="match status" value="1"/>
</dbReference>
<dbReference type="GeneID" id="54484094"/>
<evidence type="ECO:0000256" key="4">
    <source>
        <dbReference type="ARBA" id="ARBA00022927"/>
    </source>
</evidence>
<evidence type="ECO:0000313" key="10">
    <source>
        <dbReference type="EMBL" id="KAF2762845.1"/>
    </source>
</evidence>
<dbReference type="InterPro" id="IPR016024">
    <property type="entry name" value="ARM-type_fold"/>
</dbReference>
<comment type="similarity">
    <text evidence="1 6">Belongs to the importin alpha family.</text>
</comment>
<dbReference type="GO" id="GO:0005737">
    <property type="term" value="C:cytoplasm"/>
    <property type="evidence" value="ECO:0007669"/>
    <property type="project" value="InterPro"/>
</dbReference>
<evidence type="ECO:0000259" key="9">
    <source>
        <dbReference type="PROSITE" id="PS51214"/>
    </source>
</evidence>
<dbReference type="PROSITE" id="PS50176">
    <property type="entry name" value="ARM_REPEAT"/>
    <property type="match status" value="3"/>
</dbReference>
<dbReference type="Gene3D" id="1.20.5.690">
    <property type="entry name" value="Importin-alpha, importin-beta-binding domain"/>
    <property type="match status" value="1"/>
</dbReference>
<dbReference type="Pfam" id="PF16186">
    <property type="entry name" value="Arm_3"/>
    <property type="match status" value="1"/>
</dbReference>
<evidence type="ECO:0000313" key="11">
    <source>
        <dbReference type="Proteomes" id="UP000799437"/>
    </source>
</evidence>
<dbReference type="InterPro" id="IPR011989">
    <property type="entry name" value="ARM-like"/>
</dbReference>
<dbReference type="PANTHER" id="PTHR23316">
    <property type="entry name" value="IMPORTIN ALPHA"/>
    <property type="match status" value="1"/>
</dbReference>
<dbReference type="SMART" id="SM00185">
    <property type="entry name" value="ARM"/>
    <property type="match status" value="8"/>
</dbReference>
<reference evidence="10" key="1">
    <citation type="journal article" date="2020" name="Stud. Mycol.">
        <title>101 Dothideomycetes genomes: a test case for predicting lifestyles and emergence of pathogens.</title>
        <authorList>
            <person name="Haridas S."/>
            <person name="Albert R."/>
            <person name="Binder M."/>
            <person name="Bloem J."/>
            <person name="Labutti K."/>
            <person name="Salamov A."/>
            <person name="Andreopoulos B."/>
            <person name="Baker S."/>
            <person name="Barry K."/>
            <person name="Bills G."/>
            <person name="Bluhm B."/>
            <person name="Cannon C."/>
            <person name="Castanera R."/>
            <person name="Culley D."/>
            <person name="Daum C."/>
            <person name="Ezra D."/>
            <person name="Gonzalez J."/>
            <person name="Henrissat B."/>
            <person name="Kuo A."/>
            <person name="Liang C."/>
            <person name="Lipzen A."/>
            <person name="Lutzoni F."/>
            <person name="Magnuson J."/>
            <person name="Mondo S."/>
            <person name="Nolan M."/>
            <person name="Ohm R."/>
            <person name="Pangilinan J."/>
            <person name="Park H.-J."/>
            <person name="Ramirez L."/>
            <person name="Alfaro M."/>
            <person name="Sun H."/>
            <person name="Tritt A."/>
            <person name="Yoshinaga Y."/>
            <person name="Zwiers L.-H."/>
            <person name="Turgeon B."/>
            <person name="Goodwin S."/>
            <person name="Spatafora J."/>
            <person name="Crous P."/>
            <person name="Grigoriev I."/>
        </authorList>
    </citation>
    <scope>NUCLEOTIDE SEQUENCE</scope>
    <source>
        <strain evidence="10">CBS 121739</strain>
    </source>
</reference>
<keyword evidence="11" id="KW-1185">Reference proteome</keyword>
<evidence type="ECO:0000256" key="3">
    <source>
        <dbReference type="ARBA" id="ARBA00022737"/>
    </source>
</evidence>
<dbReference type="InterPro" id="IPR024931">
    <property type="entry name" value="Importin_alpha"/>
</dbReference>
<feature type="repeat" description="ARM" evidence="7">
    <location>
        <begin position="167"/>
        <end position="209"/>
    </location>
</feature>
<evidence type="ECO:0000256" key="5">
    <source>
        <dbReference type="ARBA" id="ARBA00071843"/>
    </source>
</evidence>
<evidence type="ECO:0000256" key="7">
    <source>
        <dbReference type="PROSITE-ProRule" id="PRU00259"/>
    </source>
</evidence>
<evidence type="ECO:0000256" key="1">
    <source>
        <dbReference type="ARBA" id="ARBA00010394"/>
    </source>
</evidence>
<dbReference type="InterPro" id="IPR032413">
    <property type="entry name" value="Arm_3"/>
</dbReference>
<dbReference type="FunFam" id="1.25.10.10:FF:000021">
    <property type="entry name" value="Importin subunit alpha"/>
    <property type="match status" value="1"/>
</dbReference>
<feature type="compositionally biased region" description="Basic and acidic residues" evidence="8">
    <location>
        <begin position="20"/>
        <end position="57"/>
    </location>
</feature>
<accession>A0A6A6WKW7</accession>
<dbReference type="OrthoDB" id="29145at2759"/>
<name>A0A6A6WKW7_9PEZI</name>
<protein>
    <recommendedName>
        <fullName evidence="5 6">Importin subunit alpha</fullName>
    </recommendedName>
</protein>
<evidence type="ECO:0000256" key="8">
    <source>
        <dbReference type="SAM" id="MobiDB-lite"/>
    </source>
</evidence>
<dbReference type="GO" id="GO:0005634">
    <property type="term" value="C:nucleus"/>
    <property type="evidence" value="ECO:0007669"/>
    <property type="project" value="UniProtKB-ARBA"/>
</dbReference>
<dbReference type="FunFam" id="1.20.5.690:FF:000003">
    <property type="entry name" value="Importin subunit alpha"/>
    <property type="match status" value="1"/>
</dbReference>
<sequence length="552" mass="60712">MENRFIPEHRRMGFKAKNAFKPEELRRRREEQQVEIRKAKREEGLAKRRGITTREGDAPGASLGAAPDSDEEGGNIESQLNEELPQMVKGVFSEQIDEQIQATTKFRKLLSKERNPPIERVIETGVVSRFVEFLRSPHTLVQFEAAWALTNIASGSAQQTQVVIEAGAVPIFVELLSSHEPDVREQAVWALGNIAGDSPTCRDFVLAQGALRPLLALLGDSRKLSMLRNATWTLSNFCRGKTPQPDWHTIQPALPVLSKLVYSLDDEVLIDACWAISYLSDGANDKIQAVIEAGIPRRLVELLMHASTSVQTPALRSVGNIVTGDDVQTQVIINCGSLPALLSLLSSTKDGIRKEACWTISNITAGNSTQIQAVIDANIIPPLVHLLQNGDFKTRKEACWAISNATSGGLHKPEQIRYLVSSGCIKPLCDLLACPDNKIIQVALDGLENILKVGEMDKDSAEATAESINRYALFIEEVGGMEKIHDCQNNANEEIYMKAYNIIEKYFSDEEDAGGDMNELAPQQGQDGSFGFGAQQQTQQLNFANGGESMDM</sequence>
<dbReference type="PROSITE" id="PS51214">
    <property type="entry name" value="IBB"/>
    <property type="match status" value="1"/>
</dbReference>
<proteinExistence type="inferred from homology"/>
<dbReference type="Pfam" id="PF00514">
    <property type="entry name" value="Arm"/>
    <property type="match status" value="8"/>
</dbReference>
<dbReference type="PIRSF" id="PIRSF005673">
    <property type="entry name" value="Importin_alpha"/>
    <property type="match status" value="1"/>
</dbReference>
<feature type="repeat" description="ARM" evidence="7">
    <location>
        <begin position="336"/>
        <end position="368"/>
    </location>
</feature>
<dbReference type="InterPro" id="IPR000225">
    <property type="entry name" value="Armadillo"/>
</dbReference>
<organism evidence="10 11">
    <name type="scientific">Pseudovirgaria hyperparasitica</name>
    <dbReference type="NCBI Taxonomy" id="470096"/>
    <lineage>
        <taxon>Eukaryota</taxon>
        <taxon>Fungi</taxon>
        <taxon>Dikarya</taxon>
        <taxon>Ascomycota</taxon>
        <taxon>Pezizomycotina</taxon>
        <taxon>Dothideomycetes</taxon>
        <taxon>Dothideomycetes incertae sedis</taxon>
        <taxon>Acrospermales</taxon>
        <taxon>Acrospermaceae</taxon>
        <taxon>Pseudovirgaria</taxon>
    </lineage>
</organism>
<dbReference type="Gene3D" id="1.25.10.10">
    <property type="entry name" value="Leucine-rich Repeat Variant"/>
    <property type="match status" value="1"/>
</dbReference>
<dbReference type="Pfam" id="PF01749">
    <property type="entry name" value="IBB"/>
    <property type="match status" value="1"/>
</dbReference>